<dbReference type="InterPro" id="IPR005331">
    <property type="entry name" value="Sulfotransferase"/>
</dbReference>
<dbReference type="PANTHER" id="PTHR22900">
    <property type="entry name" value="PROTEIN CBG14245-RELATED"/>
    <property type="match status" value="1"/>
</dbReference>
<dbReference type="PANTHER" id="PTHR22900:SF3">
    <property type="entry name" value="CARBOHYDRATE SULFOTRANSFERASE-RELATED"/>
    <property type="match status" value="1"/>
</dbReference>
<protein>
    <submittedName>
        <fullName evidence="2">Uncharacterized protein</fullName>
    </submittedName>
</protein>
<dbReference type="Pfam" id="PF03567">
    <property type="entry name" value="Sulfotransfer_2"/>
    <property type="match status" value="1"/>
</dbReference>
<gene>
    <name evidence="2" type="ORF">CELE_F17B5.4</name>
    <name evidence="2 4" type="ORF">F17B5.4</name>
</gene>
<dbReference type="InParanoid" id="O45376"/>
<proteinExistence type="predicted"/>
<dbReference type="InterPro" id="IPR007669">
    <property type="entry name" value="Chst-1-like"/>
</dbReference>
<dbReference type="EMBL" id="BX284601">
    <property type="protein sequence ID" value="CAB02972.3"/>
    <property type="molecule type" value="Genomic_DNA"/>
</dbReference>
<evidence type="ECO:0000313" key="4">
    <source>
        <dbReference type="WormBase" id="F17B5.4"/>
    </source>
</evidence>
<dbReference type="FunCoup" id="O45376">
    <property type="interactions" value="10"/>
</dbReference>
<evidence type="ECO:0000256" key="1">
    <source>
        <dbReference type="SAM" id="Phobius"/>
    </source>
</evidence>
<dbReference type="HOGENOM" id="CLU_069458_0_0_1"/>
<evidence type="ECO:0000313" key="2">
    <source>
        <dbReference type="EMBL" id="CAB02972.3"/>
    </source>
</evidence>
<dbReference type="PIR" id="T21051">
    <property type="entry name" value="T21051"/>
</dbReference>
<keyword evidence="3" id="KW-1185">Reference proteome</keyword>
<sequence>MHKPAQNFILVVLIFSILFFILRRYYDDSKEFTPGGFIKPFVSYAPPRFFTAPKNNIIACGIRNSFFHITQNLMCLVYNETQYLADKRSFNDPWTSSSRDCASEKSFFDPSESVQNDKDTVRFAILKDPFQRFVTLYLNKCVEKNECYDCGSDMRCVVKKLYNSLAEIQNNTNTTLVIGDIETEAAPISWNCNFHEGIEKWKLMRMSSDLEKRISAAAVLLERLREQGVKQAVFMRIHNDIVYNDIANTTQTSNKRDEAEKQVREDQIVRHFLHKIYLMDYLVFRFDRRVLDPEYKKIEAKFILNSVAK</sequence>
<dbReference type="GO" id="GO:1902884">
    <property type="term" value="P:positive regulation of response to oxidative stress"/>
    <property type="evidence" value="ECO:0007669"/>
    <property type="project" value="InterPro"/>
</dbReference>
<feature type="transmembrane region" description="Helical" evidence="1">
    <location>
        <begin position="7"/>
        <end position="26"/>
    </location>
</feature>
<keyword evidence="1" id="KW-1133">Transmembrane helix</keyword>
<dbReference type="GO" id="GO:0050650">
    <property type="term" value="P:chondroitin sulfate proteoglycan biosynthetic process"/>
    <property type="evidence" value="ECO:0007669"/>
    <property type="project" value="InterPro"/>
</dbReference>
<dbReference type="WormBase" id="F17B5.4">
    <property type="protein sequence ID" value="CE53721"/>
    <property type="gene ID" value="WBGene00008908"/>
</dbReference>
<dbReference type="GO" id="GO:0016020">
    <property type="term" value="C:membrane"/>
    <property type="evidence" value="ECO:0007669"/>
    <property type="project" value="InterPro"/>
</dbReference>
<keyword evidence="1" id="KW-0812">Transmembrane</keyword>
<dbReference type="PhylomeDB" id="O45376"/>
<evidence type="ECO:0000313" key="3">
    <source>
        <dbReference type="Proteomes" id="UP000001940"/>
    </source>
</evidence>
<reference evidence="2 3" key="1">
    <citation type="journal article" date="1998" name="Science">
        <title>Genome sequence of the nematode C. elegans: a platform for investigating biology.</title>
        <authorList>
            <consortium name="The C. elegans sequencing consortium"/>
            <person name="Sulson J.E."/>
            <person name="Waterston R."/>
        </authorList>
    </citation>
    <scope>NUCLEOTIDE SEQUENCE [LARGE SCALE GENOMIC DNA]</scope>
    <source>
        <strain evidence="2 3">Bristol N2</strain>
    </source>
</reference>
<organism evidence="2 3">
    <name type="scientific">Caenorhabditis elegans</name>
    <dbReference type="NCBI Taxonomy" id="6239"/>
    <lineage>
        <taxon>Eukaryota</taxon>
        <taxon>Metazoa</taxon>
        <taxon>Ecdysozoa</taxon>
        <taxon>Nematoda</taxon>
        <taxon>Chromadorea</taxon>
        <taxon>Rhabditida</taxon>
        <taxon>Rhabditina</taxon>
        <taxon>Rhabditomorpha</taxon>
        <taxon>Rhabditoidea</taxon>
        <taxon>Rhabditidae</taxon>
        <taxon>Peloderinae</taxon>
        <taxon>Caenorhabditis</taxon>
    </lineage>
</organism>
<dbReference type="AlphaFoldDB" id="O45376"/>
<keyword evidence="1" id="KW-0472">Membrane</keyword>
<accession>O45376</accession>
<dbReference type="CAZy" id="GT11">
    <property type="family name" value="Glycosyltransferase Family 11"/>
</dbReference>
<dbReference type="OrthoDB" id="408912at2759"/>
<dbReference type="Proteomes" id="UP000001940">
    <property type="component" value="Chromosome I"/>
</dbReference>
<dbReference type="GO" id="GO:0047756">
    <property type="term" value="F:chondroitin 4-sulfotransferase activity"/>
    <property type="evidence" value="ECO:0007669"/>
    <property type="project" value="InterPro"/>
</dbReference>
<dbReference type="eggNOG" id="KOG4651">
    <property type="taxonomic scope" value="Eukaryota"/>
</dbReference>
<name>O45376_CAEEL</name>
<dbReference type="UCSC" id="F17B5.4">
    <property type="organism name" value="c. elegans"/>
</dbReference>
<dbReference type="AGR" id="WB:WBGene00008908"/>